<dbReference type="AlphaFoldDB" id="A0A5C3NQ04"/>
<gene>
    <name evidence="2" type="ORF">K466DRAFT_592926</name>
</gene>
<evidence type="ECO:0000313" key="3">
    <source>
        <dbReference type="Proteomes" id="UP000308197"/>
    </source>
</evidence>
<dbReference type="EMBL" id="ML212876">
    <property type="protein sequence ID" value="TFK78030.1"/>
    <property type="molecule type" value="Genomic_DNA"/>
</dbReference>
<sequence length="99" mass="11075">MTALAPGDSILRSSAPHVSTTPDQRTGVYPESRPPVLPPAYASRPPRIRPRPSLHTRRIISVRVGQVYSVERRASVLERVVSGGDRDRQHDDDGWKQRV</sequence>
<dbReference type="InParanoid" id="A0A5C3NQ04"/>
<feature type="region of interest" description="Disordered" evidence="1">
    <location>
        <begin position="1"/>
        <end position="54"/>
    </location>
</feature>
<accession>A0A5C3NQ04</accession>
<proteinExistence type="predicted"/>
<keyword evidence="3" id="KW-1185">Reference proteome</keyword>
<evidence type="ECO:0000313" key="2">
    <source>
        <dbReference type="EMBL" id="TFK78030.1"/>
    </source>
</evidence>
<name>A0A5C3NQ04_9APHY</name>
<dbReference type="Proteomes" id="UP000308197">
    <property type="component" value="Unassembled WGS sequence"/>
</dbReference>
<feature type="region of interest" description="Disordered" evidence="1">
    <location>
        <begin position="80"/>
        <end position="99"/>
    </location>
</feature>
<protein>
    <submittedName>
        <fullName evidence="2">Uncharacterized protein</fullName>
    </submittedName>
</protein>
<organism evidence="2 3">
    <name type="scientific">Polyporus arcularius HHB13444</name>
    <dbReference type="NCBI Taxonomy" id="1314778"/>
    <lineage>
        <taxon>Eukaryota</taxon>
        <taxon>Fungi</taxon>
        <taxon>Dikarya</taxon>
        <taxon>Basidiomycota</taxon>
        <taxon>Agaricomycotina</taxon>
        <taxon>Agaricomycetes</taxon>
        <taxon>Polyporales</taxon>
        <taxon>Polyporaceae</taxon>
        <taxon>Polyporus</taxon>
    </lineage>
</organism>
<reference evidence="2 3" key="1">
    <citation type="journal article" date="2019" name="Nat. Ecol. Evol.">
        <title>Megaphylogeny resolves global patterns of mushroom evolution.</title>
        <authorList>
            <person name="Varga T."/>
            <person name="Krizsan K."/>
            <person name="Foldi C."/>
            <person name="Dima B."/>
            <person name="Sanchez-Garcia M."/>
            <person name="Sanchez-Ramirez S."/>
            <person name="Szollosi G.J."/>
            <person name="Szarkandi J.G."/>
            <person name="Papp V."/>
            <person name="Albert L."/>
            <person name="Andreopoulos W."/>
            <person name="Angelini C."/>
            <person name="Antonin V."/>
            <person name="Barry K.W."/>
            <person name="Bougher N.L."/>
            <person name="Buchanan P."/>
            <person name="Buyck B."/>
            <person name="Bense V."/>
            <person name="Catcheside P."/>
            <person name="Chovatia M."/>
            <person name="Cooper J."/>
            <person name="Damon W."/>
            <person name="Desjardin D."/>
            <person name="Finy P."/>
            <person name="Geml J."/>
            <person name="Haridas S."/>
            <person name="Hughes K."/>
            <person name="Justo A."/>
            <person name="Karasinski D."/>
            <person name="Kautmanova I."/>
            <person name="Kiss B."/>
            <person name="Kocsube S."/>
            <person name="Kotiranta H."/>
            <person name="LaButti K.M."/>
            <person name="Lechner B.E."/>
            <person name="Liimatainen K."/>
            <person name="Lipzen A."/>
            <person name="Lukacs Z."/>
            <person name="Mihaltcheva S."/>
            <person name="Morgado L.N."/>
            <person name="Niskanen T."/>
            <person name="Noordeloos M.E."/>
            <person name="Ohm R.A."/>
            <person name="Ortiz-Santana B."/>
            <person name="Ovrebo C."/>
            <person name="Racz N."/>
            <person name="Riley R."/>
            <person name="Savchenko A."/>
            <person name="Shiryaev A."/>
            <person name="Soop K."/>
            <person name="Spirin V."/>
            <person name="Szebenyi C."/>
            <person name="Tomsovsky M."/>
            <person name="Tulloss R.E."/>
            <person name="Uehling J."/>
            <person name="Grigoriev I.V."/>
            <person name="Vagvolgyi C."/>
            <person name="Papp T."/>
            <person name="Martin F.M."/>
            <person name="Miettinen O."/>
            <person name="Hibbett D.S."/>
            <person name="Nagy L.G."/>
        </authorList>
    </citation>
    <scope>NUCLEOTIDE SEQUENCE [LARGE SCALE GENOMIC DNA]</scope>
    <source>
        <strain evidence="2 3">HHB13444</strain>
    </source>
</reference>
<feature type="compositionally biased region" description="Basic and acidic residues" evidence="1">
    <location>
        <begin position="84"/>
        <end position="99"/>
    </location>
</feature>
<evidence type="ECO:0000256" key="1">
    <source>
        <dbReference type="SAM" id="MobiDB-lite"/>
    </source>
</evidence>